<gene>
    <name evidence="1" type="ORF">N0V83_003233</name>
</gene>
<dbReference type="InterPro" id="IPR027417">
    <property type="entry name" value="P-loop_NTPase"/>
</dbReference>
<evidence type="ECO:0000313" key="1">
    <source>
        <dbReference type="EMBL" id="KAJ4372942.1"/>
    </source>
</evidence>
<comment type="caution">
    <text evidence="1">The sequence shown here is derived from an EMBL/GenBank/DDBJ whole genome shotgun (WGS) entry which is preliminary data.</text>
</comment>
<accession>A0A9W8YBC0</accession>
<name>A0A9W8YBC0_9PLEO</name>
<sequence>MKWLLEVVCKTMRRALGKVLFVDEAHRTTGSGNDQIDILLQDVRESLIDATNNPKFQGKTLVILAGSEKVDILLKTHARYANLFRTRMQFYTLSTEQCLDLLEQRLREEGAVVTLTDEQRNDLKHVFSILRRSSEWAIGRDINMATKDFIGQAYENGACEGYSPVVTFADIL</sequence>
<keyword evidence="2" id="KW-1185">Reference proteome</keyword>
<organism evidence="1 2">
    <name type="scientific">Neocucurbitaria cava</name>
    <dbReference type="NCBI Taxonomy" id="798079"/>
    <lineage>
        <taxon>Eukaryota</taxon>
        <taxon>Fungi</taxon>
        <taxon>Dikarya</taxon>
        <taxon>Ascomycota</taxon>
        <taxon>Pezizomycotina</taxon>
        <taxon>Dothideomycetes</taxon>
        <taxon>Pleosporomycetidae</taxon>
        <taxon>Pleosporales</taxon>
        <taxon>Pleosporineae</taxon>
        <taxon>Cucurbitariaceae</taxon>
        <taxon>Neocucurbitaria</taxon>
    </lineage>
</organism>
<proteinExistence type="predicted"/>
<dbReference type="Proteomes" id="UP001140560">
    <property type="component" value="Unassembled WGS sequence"/>
</dbReference>
<dbReference type="EMBL" id="JAPEUY010000005">
    <property type="protein sequence ID" value="KAJ4372942.1"/>
    <property type="molecule type" value="Genomic_DNA"/>
</dbReference>
<dbReference type="AlphaFoldDB" id="A0A9W8YBC0"/>
<evidence type="ECO:0000313" key="2">
    <source>
        <dbReference type="Proteomes" id="UP001140560"/>
    </source>
</evidence>
<reference evidence="1" key="1">
    <citation type="submission" date="2022-10" db="EMBL/GenBank/DDBJ databases">
        <title>Tapping the CABI collections for fungal endophytes: first genome assemblies for Collariella, Neodidymelliopsis, Ascochyta clinopodiicola, Didymella pomorum, Didymosphaeria variabile, Neocosmospora piperis and Neocucurbitaria cava.</title>
        <authorList>
            <person name="Hill R."/>
        </authorList>
    </citation>
    <scope>NUCLEOTIDE SEQUENCE</scope>
    <source>
        <strain evidence="1">IMI 356814</strain>
    </source>
</reference>
<dbReference type="OrthoDB" id="2423195at2759"/>
<dbReference type="SUPFAM" id="SSF52540">
    <property type="entry name" value="P-loop containing nucleoside triphosphate hydrolases"/>
    <property type="match status" value="1"/>
</dbReference>
<protein>
    <submittedName>
        <fullName evidence="1">Uncharacterized protein</fullName>
    </submittedName>
</protein>